<sequence>MRKPSFLVVLLFALAAGAQAAPPGEFAGVNPKDLQPSPEAGAVDLAERLVWTRSARNTELGVLPGKYTAHGQDAQGRYFLATSPAFAFYMRSVRGQYLLARGGVLLPHAPTARARFFFVQDDRVKTGKTLEEAMAHTPDEPAAVPLLDALLNWASQGHLVALAEIDDDALNERLRAAFAAR</sequence>
<dbReference type="HOGENOM" id="CLU_1487410_0_0_4"/>
<dbReference type="KEGG" id="mpt:Mpe_A0388"/>
<gene>
    <name evidence="2" type="ordered locus">Mpe_A0388</name>
</gene>
<protein>
    <submittedName>
        <fullName evidence="2">Uncharacterized protein</fullName>
    </submittedName>
</protein>
<keyword evidence="1" id="KW-0732">Signal</keyword>
<dbReference type="EMBL" id="CP000555">
    <property type="protein sequence ID" value="ABM93350.1"/>
    <property type="molecule type" value="Genomic_DNA"/>
</dbReference>
<feature type="signal peptide" evidence="1">
    <location>
        <begin position="1"/>
        <end position="20"/>
    </location>
</feature>
<evidence type="ECO:0000313" key="3">
    <source>
        <dbReference type="Proteomes" id="UP000000366"/>
    </source>
</evidence>
<keyword evidence="3" id="KW-1185">Reference proteome</keyword>
<proteinExistence type="predicted"/>
<dbReference type="Proteomes" id="UP000000366">
    <property type="component" value="Chromosome"/>
</dbReference>
<organism evidence="2 3">
    <name type="scientific">Methylibium petroleiphilum (strain ATCC BAA-1232 / LMG 22953 / PM1)</name>
    <dbReference type="NCBI Taxonomy" id="420662"/>
    <lineage>
        <taxon>Bacteria</taxon>
        <taxon>Pseudomonadati</taxon>
        <taxon>Pseudomonadota</taxon>
        <taxon>Betaproteobacteria</taxon>
        <taxon>Burkholderiales</taxon>
        <taxon>Sphaerotilaceae</taxon>
        <taxon>Methylibium</taxon>
    </lineage>
</organism>
<feature type="chain" id="PRO_5002645718" evidence="1">
    <location>
        <begin position="21"/>
        <end position="181"/>
    </location>
</feature>
<reference evidence="2 3" key="1">
    <citation type="journal article" date="2007" name="J. Bacteriol.">
        <title>Whole-genome analysis of the methyl tert-butyl ether-degrading beta-proteobacterium Methylibium petroleiphilum PM1.</title>
        <authorList>
            <person name="Kane S.R."/>
            <person name="Chakicherla A.Y."/>
            <person name="Chain P.S.G."/>
            <person name="Schmidt R."/>
            <person name="Shin M.W."/>
            <person name="Legler T.C."/>
            <person name="Scow K.M."/>
            <person name="Larimer F.W."/>
            <person name="Lucas S.M."/>
            <person name="Richardson P.M."/>
            <person name="Hristova K.R."/>
        </authorList>
    </citation>
    <scope>NUCLEOTIDE SEQUENCE [LARGE SCALE GENOMIC DNA]</scope>
    <source>
        <strain evidence="3">ATCC BAA-1232 / LMG 22953 / PM1</strain>
    </source>
</reference>
<accession>A2SCR1</accession>
<dbReference type="STRING" id="420662.Mpe_A0388"/>
<dbReference type="RefSeq" id="WP_011827988.1">
    <property type="nucleotide sequence ID" value="NC_008825.1"/>
</dbReference>
<evidence type="ECO:0000256" key="1">
    <source>
        <dbReference type="SAM" id="SignalP"/>
    </source>
</evidence>
<dbReference type="AlphaFoldDB" id="A2SCR1"/>
<name>A2SCR1_METPP</name>
<evidence type="ECO:0000313" key="2">
    <source>
        <dbReference type="EMBL" id="ABM93350.1"/>
    </source>
</evidence>